<dbReference type="GO" id="GO:0032797">
    <property type="term" value="C:SMN complex"/>
    <property type="evidence" value="ECO:0007669"/>
    <property type="project" value="TreeGrafter"/>
</dbReference>
<reference evidence="3" key="1">
    <citation type="submission" date="2015-06" db="EMBL/GenBank/DDBJ databases">
        <title>Expansion of signal transduction pathways in fungi by whole-genome duplication.</title>
        <authorList>
            <consortium name="DOE Joint Genome Institute"/>
            <person name="Corrochano L.M."/>
            <person name="Kuo A."/>
            <person name="Marcet-Houben M."/>
            <person name="Polaino S."/>
            <person name="Salamov A."/>
            <person name="Villalobos J.M."/>
            <person name="Alvarez M.I."/>
            <person name="Avalos J."/>
            <person name="Benito E.P."/>
            <person name="Benoit I."/>
            <person name="Burger G."/>
            <person name="Camino L.P."/>
            <person name="Canovas D."/>
            <person name="Cerda-Olmedo E."/>
            <person name="Cheng J.-F."/>
            <person name="Dominguez A."/>
            <person name="Elias M."/>
            <person name="Eslava A.P."/>
            <person name="Glaser F."/>
            <person name="Grimwood J."/>
            <person name="Gutierrez G."/>
            <person name="Heitman J."/>
            <person name="Henrissat B."/>
            <person name="Iturriaga E.A."/>
            <person name="Lang B.F."/>
            <person name="Lavin J.L."/>
            <person name="Lee S."/>
            <person name="Li W."/>
            <person name="Lindquist E."/>
            <person name="Lopez-Garcia S."/>
            <person name="Luque E.M."/>
            <person name="Marcos A.T."/>
            <person name="Martin J."/>
            <person name="McCluskey K."/>
            <person name="Medina H.R."/>
            <person name="Miralles-Duran A."/>
            <person name="Miyazaki A."/>
            <person name="Munoz-Torres E."/>
            <person name="Oguiza J.A."/>
            <person name="Ohm R."/>
            <person name="Olmedo M."/>
            <person name="Orejas M."/>
            <person name="Ortiz-Castellanos L."/>
            <person name="Pisabarro A.G."/>
            <person name="Rodriguez-Romero J."/>
            <person name="Ruiz-Herrera J."/>
            <person name="Ruiz-Vazquez R."/>
            <person name="Sanz C."/>
            <person name="Schackwitz W."/>
            <person name="Schmutz J."/>
            <person name="Shahriari M."/>
            <person name="Shelest E."/>
            <person name="Silva-Franco F."/>
            <person name="Soanes D."/>
            <person name="Syed K."/>
            <person name="Tagua V.G."/>
            <person name="Talbot N.J."/>
            <person name="Thon M."/>
            <person name="De vries R.P."/>
            <person name="Wiebenga A."/>
            <person name="Yadav J.S."/>
            <person name="Braun E.L."/>
            <person name="Baker S."/>
            <person name="Garre V."/>
            <person name="Horwitz B."/>
            <person name="Torres-Martinez S."/>
            <person name="Idnurm A."/>
            <person name="Herrera-Estrella A."/>
            <person name="Gabaldon T."/>
            <person name="Grigoriev I.V."/>
        </authorList>
    </citation>
    <scope>NUCLEOTIDE SEQUENCE [LARGE SCALE GENOMIC DNA]</scope>
    <source>
        <strain evidence="3">NRRL 1555(-)</strain>
    </source>
</reference>
<sequence>MDSLYSYTLDDLYDLLGHHCIVTLKDSRHSSREGFLHSVDPTSGNVILQKDQHSVVVMGHYIATLDIDRESKIPLESMEMPSVEASWLEDRRAKMIKYLEKHHIPFSEVADDSAIHVLGCARVETPYTATSVFCDNALIRKRVRDLVMGLPC</sequence>
<dbReference type="PROSITE" id="PS52001">
    <property type="entry name" value="AD"/>
    <property type="match status" value="1"/>
</dbReference>
<dbReference type="Gene3D" id="2.30.30.100">
    <property type="match status" value="1"/>
</dbReference>
<dbReference type="PANTHER" id="PTHR14710:SF2">
    <property type="entry name" value="GEM-ASSOCIATED PROTEIN 6"/>
    <property type="match status" value="1"/>
</dbReference>
<feature type="domain" description="AD" evidence="1">
    <location>
        <begin position="63"/>
        <end position="152"/>
    </location>
</feature>
<gene>
    <name evidence="2" type="ORF">PHYBLDRAFT_182311</name>
</gene>
<dbReference type="GO" id="GO:0000387">
    <property type="term" value="P:spliceosomal snRNP assembly"/>
    <property type="evidence" value="ECO:0007669"/>
    <property type="project" value="TreeGrafter"/>
</dbReference>
<dbReference type="STRING" id="763407.A0A163DF35"/>
<dbReference type="Pfam" id="PF20417">
    <property type="entry name" value="Gemin6_C"/>
    <property type="match status" value="1"/>
</dbReference>
<evidence type="ECO:0000313" key="3">
    <source>
        <dbReference type="Proteomes" id="UP000077315"/>
    </source>
</evidence>
<dbReference type="GO" id="GO:0005634">
    <property type="term" value="C:nucleus"/>
    <property type="evidence" value="ECO:0007669"/>
    <property type="project" value="InterPro"/>
</dbReference>
<dbReference type="PANTHER" id="PTHR14710">
    <property type="entry name" value="GEM-ASSOCIATED PROTEIN 6"/>
    <property type="match status" value="1"/>
</dbReference>
<dbReference type="OrthoDB" id="77463at2759"/>
<evidence type="ECO:0000313" key="2">
    <source>
        <dbReference type="EMBL" id="OAD70800.1"/>
    </source>
</evidence>
<dbReference type="InParanoid" id="A0A163DF35"/>
<dbReference type="InterPro" id="IPR046856">
    <property type="entry name" value="Gemin6_C"/>
</dbReference>
<protein>
    <recommendedName>
        <fullName evidence="1">AD domain-containing protein</fullName>
    </recommendedName>
</protein>
<dbReference type="Proteomes" id="UP000077315">
    <property type="component" value="Unassembled WGS sequence"/>
</dbReference>
<accession>A0A163DF35</accession>
<dbReference type="VEuPathDB" id="FungiDB:PHYBLDRAFT_182311"/>
<organism evidence="2 3">
    <name type="scientific">Phycomyces blakesleeanus (strain ATCC 8743b / DSM 1359 / FGSC 10004 / NBRC 33097 / NRRL 1555)</name>
    <dbReference type="NCBI Taxonomy" id="763407"/>
    <lineage>
        <taxon>Eukaryota</taxon>
        <taxon>Fungi</taxon>
        <taxon>Fungi incertae sedis</taxon>
        <taxon>Mucoromycota</taxon>
        <taxon>Mucoromycotina</taxon>
        <taxon>Mucoromycetes</taxon>
        <taxon>Mucorales</taxon>
        <taxon>Phycomycetaceae</taxon>
        <taxon>Phycomyces</taxon>
    </lineage>
</organism>
<dbReference type="AlphaFoldDB" id="A0A163DF35"/>
<proteinExistence type="predicted"/>
<keyword evidence="3" id="KW-1185">Reference proteome</keyword>
<dbReference type="InterPro" id="IPR047574">
    <property type="entry name" value="AD"/>
</dbReference>
<dbReference type="RefSeq" id="XP_018288840.1">
    <property type="nucleotide sequence ID" value="XM_018438602.1"/>
</dbReference>
<dbReference type="InterPro" id="IPR009422">
    <property type="entry name" value="Gemin6"/>
</dbReference>
<evidence type="ECO:0000259" key="1">
    <source>
        <dbReference type="PROSITE" id="PS52001"/>
    </source>
</evidence>
<dbReference type="GeneID" id="28999508"/>
<dbReference type="GO" id="GO:0000245">
    <property type="term" value="P:spliceosomal complex assembly"/>
    <property type="evidence" value="ECO:0007669"/>
    <property type="project" value="InterPro"/>
</dbReference>
<dbReference type="EMBL" id="KV440987">
    <property type="protein sequence ID" value="OAD70800.1"/>
    <property type="molecule type" value="Genomic_DNA"/>
</dbReference>
<name>A0A163DF35_PHYB8</name>